<feature type="region of interest" description="Disordered" evidence="1">
    <location>
        <begin position="224"/>
        <end position="247"/>
    </location>
</feature>
<protein>
    <submittedName>
        <fullName evidence="2">Uncharacterized protein</fullName>
    </submittedName>
</protein>
<accession>A0A6A4RXJ5</accession>
<evidence type="ECO:0000313" key="2">
    <source>
        <dbReference type="EMBL" id="KAF0023184.1"/>
    </source>
</evidence>
<feature type="region of interest" description="Disordered" evidence="1">
    <location>
        <begin position="1"/>
        <end position="32"/>
    </location>
</feature>
<evidence type="ECO:0000313" key="3">
    <source>
        <dbReference type="Proteomes" id="UP000438429"/>
    </source>
</evidence>
<sequence length="247" mass="27592">MICVQRGRKRGERGSDRETEKRDRAADEGKKQMSCCGLVDSPSNLRAVILLPDTSLRTDLLGSHLLEQVKINASGQSGIWPRINIKQADSHLFDAEGDITLIDSGPNATAETTCLKAGSRNRELNCSQNAISQKSTQAHTKEDDIEHRVHRFVYSKNPQWTLRYEVKAERIRVGAQPVYLTSPPETIRVRSLDAVLHHTSLTTKSGIGLFVWLHLCAQSGHTEAEQKPAHFAGPRQRRRRPSGSLRT</sequence>
<feature type="compositionally biased region" description="Basic residues" evidence="1">
    <location>
        <begin position="1"/>
        <end position="11"/>
    </location>
</feature>
<comment type="caution">
    <text evidence="2">The sequence shown here is derived from an EMBL/GenBank/DDBJ whole genome shotgun (WGS) entry which is preliminary data.</text>
</comment>
<dbReference type="EMBL" id="VEVO01000022">
    <property type="protein sequence ID" value="KAF0023184.1"/>
    <property type="molecule type" value="Genomic_DNA"/>
</dbReference>
<dbReference type="Proteomes" id="UP000438429">
    <property type="component" value="Unassembled WGS sequence"/>
</dbReference>
<proteinExistence type="predicted"/>
<dbReference type="AlphaFoldDB" id="A0A6A4RXJ5"/>
<name>A0A6A4RXJ5_SCOMX</name>
<organism evidence="2 3">
    <name type="scientific">Scophthalmus maximus</name>
    <name type="common">Turbot</name>
    <name type="synonym">Psetta maxima</name>
    <dbReference type="NCBI Taxonomy" id="52904"/>
    <lineage>
        <taxon>Eukaryota</taxon>
        <taxon>Metazoa</taxon>
        <taxon>Chordata</taxon>
        <taxon>Craniata</taxon>
        <taxon>Vertebrata</taxon>
        <taxon>Euteleostomi</taxon>
        <taxon>Actinopterygii</taxon>
        <taxon>Neopterygii</taxon>
        <taxon>Teleostei</taxon>
        <taxon>Neoteleostei</taxon>
        <taxon>Acanthomorphata</taxon>
        <taxon>Carangaria</taxon>
        <taxon>Pleuronectiformes</taxon>
        <taxon>Pleuronectoidei</taxon>
        <taxon>Scophthalmidae</taxon>
        <taxon>Scophthalmus</taxon>
    </lineage>
</organism>
<feature type="compositionally biased region" description="Basic and acidic residues" evidence="1">
    <location>
        <begin position="12"/>
        <end position="31"/>
    </location>
</feature>
<reference evidence="2 3" key="1">
    <citation type="submission" date="2019-06" db="EMBL/GenBank/DDBJ databases">
        <title>Draft genomes of female and male turbot (Scophthalmus maximus).</title>
        <authorList>
            <person name="Xu H."/>
            <person name="Xu X.-W."/>
            <person name="Shao C."/>
            <person name="Chen S."/>
        </authorList>
    </citation>
    <scope>NUCLEOTIDE SEQUENCE [LARGE SCALE GENOMIC DNA]</scope>
    <source>
        <strain evidence="2">Ysfricsl-2016a</strain>
        <tissue evidence="2">Blood</tissue>
    </source>
</reference>
<evidence type="ECO:0000256" key="1">
    <source>
        <dbReference type="SAM" id="MobiDB-lite"/>
    </source>
</evidence>
<gene>
    <name evidence="2" type="ORF">F2P81_023814</name>
</gene>